<feature type="compositionally biased region" description="Low complexity" evidence="3">
    <location>
        <begin position="162"/>
        <end position="198"/>
    </location>
</feature>
<name>A0ABU0QQR2_9ACTN</name>
<accession>A0ABU0QQR2</accession>
<feature type="domain" description="DDE Tnp4" evidence="4">
    <location>
        <begin position="32"/>
        <end position="149"/>
    </location>
</feature>
<dbReference type="InterPro" id="IPR027806">
    <property type="entry name" value="HARBI1_dom"/>
</dbReference>
<dbReference type="EMBL" id="JAUSYP010000001">
    <property type="protein sequence ID" value="MDQ0749731.1"/>
    <property type="molecule type" value="Genomic_DNA"/>
</dbReference>
<organism evidence="5 6">
    <name type="scientific">Streptomyces africanus</name>
    <dbReference type="NCBI Taxonomy" id="231024"/>
    <lineage>
        <taxon>Bacteria</taxon>
        <taxon>Bacillati</taxon>
        <taxon>Actinomycetota</taxon>
        <taxon>Actinomycetes</taxon>
        <taxon>Kitasatosporales</taxon>
        <taxon>Streptomycetaceae</taxon>
        <taxon>Streptomyces</taxon>
    </lineage>
</organism>
<evidence type="ECO:0000256" key="2">
    <source>
        <dbReference type="ARBA" id="ARBA00022723"/>
    </source>
</evidence>
<comment type="cofactor">
    <cofactor evidence="1">
        <name>a divalent metal cation</name>
        <dbReference type="ChEBI" id="CHEBI:60240"/>
    </cofactor>
</comment>
<gene>
    <name evidence="5" type="ORF">QF034_003962</name>
</gene>
<feature type="region of interest" description="Disordered" evidence="3">
    <location>
        <begin position="117"/>
        <end position="203"/>
    </location>
</feature>
<evidence type="ECO:0000259" key="4">
    <source>
        <dbReference type="Pfam" id="PF13359"/>
    </source>
</evidence>
<reference evidence="5 6" key="1">
    <citation type="submission" date="2023-07" db="EMBL/GenBank/DDBJ databases">
        <title>Comparative genomics of wheat-associated soil bacteria to identify genetic determinants of phenazine resistance.</title>
        <authorList>
            <person name="Mouncey N."/>
        </authorList>
    </citation>
    <scope>NUCLEOTIDE SEQUENCE [LARGE SCALE GENOMIC DNA]</scope>
    <source>
        <strain evidence="5 6">B3I12</strain>
    </source>
</reference>
<keyword evidence="2" id="KW-0479">Metal-binding</keyword>
<feature type="compositionally biased region" description="Polar residues" evidence="3">
    <location>
        <begin position="140"/>
        <end position="161"/>
    </location>
</feature>
<comment type="caution">
    <text evidence="5">The sequence shown here is derived from an EMBL/GenBank/DDBJ whole genome shotgun (WGS) entry which is preliminary data.</text>
</comment>
<dbReference type="Pfam" id="PF13359">
    <property type="entry name" value="DDE_Tnp_4"/>
    <property type="match status" value="1"/>
</dbReference>
<sequence>MHEGLTVLADHAPDLSTALERAAAAGHTHLNLDGTVIRTDRVAAPGPNGADLWWSGKHKHHCGNLQVISAPDGWPIWVSPVRPGREHDTTCARTHGLVDALNRLASTLDIPTLTDLGYENAGDGFRHPVKKPKGGELDDAQQTFNSVIRASMRSPSGPTPYSRSPSRPCAASASIPAASPGSPEPPSSCSSWSTAAAPEQRSRTVTRCYREGFNVSVRVQISPAALSLLLTALAPIGGSAWGGACSAALAAGSTRVSAGRNQAAVPARRFTLVVLPASR</sequence>
<proteinExistence type="predicted"/>
<protein>
    <recommendedName>
        <fullName evidence="4">DDE Tnp4 domain-containing protein</fullName>
    </recommendedName>
</protein>
<evidence type="ECO:0000313" key="6">
    <source>
        <dbReference type="Proteomes" id="UP001232755"/>
    </source>
</evidence>
<dbReference type="Proteomes" id="UP001232755">
    <property type="component" value="Unassembled WGS sequence"/>
</dbReference>
<evidence type="ECO:0000256" key="3">
    <source>
        <dbReference type="SAM" id="MobiDB-lite"/>
    </source>
</evidence>
<evidence type="ECO:0000256" key="1">
    <source>
        <dbReference type="ARBA" id="ARBA00001968"/>
    </source>
</evidence>
<evidence type="ECO:0000313" key="5">
    <source>
        <dbReference type="EMBL" id="MDQ0749731.1"/>
    </source>
</evidence>
<keyword evidence="6" id="KW-1185">Reference proteome</keyword>